<organism evidence="3 4">
    <name type="scientific">Alkalilimnicola ehrlichii (strain ATCC BAA-1101 / DSM 17681 / MLHE-1)</name>
    <dbReference type="NCBI Taxonomy" id="187272"/>
    <lineage>
        <taxon>Bacteria</taxon>
        <taxon>Pseudomonadati</taxon>
        <taxon>Pseudomonadota</taxon>
        <taxon>Gammaproteobacteria</taxon>
        <taxon>Chromatiales</taxon>
        <taxon>Ectothiorhodospiraceae</taxon>
        <taxon>Alkalilimnicola</taxon>
    </lineage>
</organism>
<keyword evidence="2" id="KW-1133">Transmembrane helix</keyword>
<keyword evidence="2" id="KW-0472">Membrane</keyword>
<evidence type="ECO:0000313" key="3">
    <source>
        <dbReference type="EMBL" id="ABI57835.1"/>
    </source>
</evidence>
<protein>
    <submittedName>
        <fullName evidence="3">Uncharacterized protein</fullName>
    </submittedName>
</protein>
<dbReference type="Proteomes" id="UP000001962">
    <property type="component" value="Chromosome"/>
</dbReference>
<keyword evidence="2" id="KW-0812">Transmembrane</keyword>
<gene>
    <name evidence="3" type="ordered locus">Mlg_2495</name>
</gene>
<accession>Q0A5Q2</accession>
<evidence type="ECO:0000256" key="2">
    <source>
        <dbReference type="SAM" id="Phobius"/>
    </source>
</evidence>
<keyword evidence="4" id="KW-1185">Reference proteome</keyword>
<proteinExistence type="predicted"/>
<dbReference type="EMBL" id="CP000453">
    <property type="protein sequence ID" value="ABI57835.1"/>
    <property type="molecule type" value="Genomic_DNA"/>
</dbReference>
<sequence length="75" mass="8730">MWYRIVRPPPGLSEEDRARHPSWRRTTRHYRRKQRRVRDLWIGAGLLMILAPVTAIPAILLGTVLAAFTILDETP</sequence>
<dbReference type="AlphaFoldDB" id="Q0A5Q2"/>
<dbReference type="HOGENOM" id="CLU_2508095_0_0_6"/>
<evidence type="ECO:0000313" key="4">
    <source>
        <dbReference type="Proteomes" id="UP000001962"/>
    </source>
</evidence>
<dbReference type="KEGG" id="aeh:Mlg_2495"/>
<dbReference type="RefSeq" id="WP_011630228.1">
    <property type="nucleotide sequence ID" value="NC_008340.1"/>
</dbReference>
<reference evidence="4" key="1">
    <citation type="submission" date="2006-08" db="EMBL/GenBank/DDBJ databases">
        <title>Complete sequence of Alkalilimnicola ehrilichei MLHE-1.</title>
        <authorList>
            <person name="Copeland A."/>
            <person name="Lucas S."/>
            <person name="Lapidus A."/>
            <person name="Barry K."/>
            <person name="Detter J.C."/>
            <person name="Glavina del Rio T."/>
            <person name="Hammon N."/>
            <person name="Israni S."/>
            <person name="Dalin E."/>
            <person name="Tice H."/>
            <person name="Pitluck S."/>
            <person name="Sims D."/>
            <person name="Brettin T."/>
            <person name="Bruce D."/>
            <person name="Han C."/>
            <person name="Tapia R."/>
            <person name="Gilna P."/>
            <person name="Schmutz J."/>
            <person name="Larimer F."/>
            <person name="Land M."/>
            <person name="Hauser L."/>
            <person name="Kyrpides N."/>
            <person name="Mikhailova N."/>
            <person name="Oremland R.S."/>
            <person name="Hoeft S.E."/>
            <person name="Switzer-Blum J."/>
            <person name="Kulp T."/>
            <person name="King G."/>
            <person name="Tabita R."/>
            <person name="Witte B."/>
            <person name="Santini J.M."/>
            <person name="Basu P."/>
            <person name="Hollibaugh J.T."/>
            <person name="Xie G."/>
            <person name="Stolz J.F."/>
            <person name="Richardson P."/>
        </authorList>
    </citation>
    <scope>NUCLEOTIDE SEQUENCE [LARGE SCALE GENOMIC DNA]</scope>
    <source>
        <strain evidence="4">ATCC BAA-1101 / DSM 17681 / MLHE-1</strain>
    </source>
</reference>
<name>Q0A5Q2_ALKEH</name>
<feature type="transmembrane region" description="Helical" evidence="2">
    <location>
        <begin position="40"/>
        <end position="71"/>
    </location>
</feature>
<evidence type="ECO:0000256" key="1">
    <source>
        <dbReference type="SAM" id="MobiDB-lite"/>
    </source>
</evidence>
<feature type="region of interest" description="Disordered" evidence="1">
    <location>
        <begin position="1"/>
        <end position="25"/>
    </location>
</feature>